<feature type="region of interest" description="Disordered" evidence="1">
    <location>
        <begin position="1"/>
        <end position="73"/>
    </location>
</feature>
<keyword evidence="3" id="KW-1185">Reference proteome</keyword>
<accession>A0A9J5W0K6</accession>
<evidence type="ECO:0000256" key="1">
    <source>
        <dbReference type="SAM" id="MobiDB-lite"/>
    </source>
</evidence>
<sequence length="129" mass="14370">MAGRGKVPFEGTPGTSSGDGWGLRAQRIRARGYEPRCRGSNPSSPTTAQKGKSIKSPQVGFEPTTNRLTPTALPPSYEEQQEIRSHRVQFRSQPMTNMSSKLPSILMHEDNQFGRCGRTLLWISDHIRC</sequence>
<reference evidence="2" key="1">
    <citation type="submission" date="2020-09" db="EMBL/GenBank/DDBJ databases">
        <title>De no assembly of potato wild relative species, Solanum commersonii.</title>
        <authorList>
            <person name="Cho K."/>
        </authorList>
    </citation>
    <scope>NUCLEOTIDE SEQUENCE</scope>
    <source>
        <strain evidence="2">LZ3.2</strain>
        <tissue evidence="2">Leaf</tissue>
    </source>
</reference>
<gene>
    <name evidence="2" type="ORF">H5410_063973</name>
</gene>
<dbReference type="Proteomes" id="UP000824120">
    <property type="component" value="Unassembled WGS sequence"/>
</dbReference>
<feature type="non-terminal residue" evidence="2">
    <location>
        <position position="129"/>
    </location>
</feature>
<name>A0A9J5W0K6_SOLCO</name>
<comment type="caution">
    <text evidence="2">The sequence shown here is derived from an EMBL/GenBank/DDBJ whole genome shotgun (WGS) entry which is preliminary data.</text>
</comment>
<proteinExistence type="predicted"/>
<dbReference type="AlphaFoldDB" id="A0A9J5W0K6"/>
<evidence type="ECO:0000313" key="2">
    <source>
        <dbReference type="EMBL" id="KAG5569013.1"/>
    </source>
</evidence>
<dbReference type="OrthoDB" id="1718131at2759"/>
<evidence type="ECO:0000313" key="3">
    <source>
        <dbReference type="Proteomes" id="UP000824120"/>
    </source>
</evidence>
<protein>
    <submittedName>
        <fullName evidence="2">Uncharacterized protein</fullName>
    </submittedName>
</protein>
<organism evidence="2 3">
    <name type="scientific">Solanum commersonii</name>
    <name type="common">Commerson's wild potato</name>
    <name type="synonym">Commerson's nightshade</name>
    <dbReference type="NCBI Taxonomy" id="4109"/>
    <lineage>
        <taxon>Eukaryota</taxon>
        <taxon>Viridiplantae</taxon>
        <taxon>Streptophyta</taxon>
        <taxon>Embryophyta</taxon>
        <taxon>Tracheophyta</taxon>
        <taxon>Spermatophyta</taxon>
        <taxon>Magnoliopsida</taxon>
        <taxon>eudicotyledons</taxon>
        <taxon>Gunneridae</taxon>
        <taxon>Pentapetalae</taxon>
        <taxon>asterids</taxon>
        <taxon>lamiids</taxon>
        <taxon>Solanales</taxon>
        <taxon>Solanaceae</taxon>
        <taxon>Solanoideae</taxon>
        <taxon>Solaneae</taxon>
        <taxon>Solanum</taxon>
    </lineage>
</organism>
<feature type="compositionally biased region" description="Polar residues" evidence="1">
    <location>
        <begin position="40"/>
        <end position="50"/>
    </location>
</feature>
<dbReference type="EMBL" id="JACXVP010000018">
    <property type="protein sequence ID" value="KAG5569013.1"/>
    <property type="molecule type" value="Genomic_DNA"/>
</dbReference>